<dbReference type="SUPFAM" id="SSF46785">
    <property type="entry name" value="Winged helix' DNA-binding domain"/>
    <property type="match status" value="1"/>
</dbReference>
<name>A0ABT4MK65_9NOCA</name>
<evidence type="ECO:0000259" key="4">
    <source>
        <dbReference type="PROSITE" id="PS50949"/>
    </source>
</evidence>
<keyword evidence="3" id="KW-0804">Transcription</keyword>
<dbReference type="Gene3D" id="1.10.10.10">
    <property type="entry name" value="Winged helix-like DNA-binding domain superfamily/Winged helix DNA-binding domain"/>
    <property type="match status" value="1"/>
</dbReference>
<dbReference type="Pfam" id="PF00392">
    <property type="entry name" value="GntR"/>
    <property type="match status" value="1"/>
</dbReference>
<evidence type="ECO:0000256" key="2">
    <source>
        <dbReference type="ARBA" id="ARBA00023125"/>
    </source>
</evidence>
<keyword evidence="2" id="KW-0238">DNA-binding</keyword>
<dbReference type="PANTHER" id="PTHR43537:SF45">
    <property type="entry name" value="GNTR FAMILY REGULATORY PROTEIN"/>
    <property type="match status" value="1"/>
</dbReference>
<sequence length="222" mass="24003">MPRSDLREKVYSSLRRDLISGAISSTERLGEERLAELYGVSRTPVREALARLQADGLVTRDEAGLHAYRPRLTDLPDLYELRATLEARGITRSTSKSFDRASLSTLSATWVALRADPPDTTDDLVALDENFHVTLLAASGNSALTDALCTVNAKVRPVRILGGLDAAAVVCAIDQHIEIVEHVLAGTLDSALELLVAHIDSSRDRVVERARQAAALAGAVRL</sequence>
<dbReference type="InterPro" id="IPR011711">
    <property type="entry name" value="GntR_C"/>
</dbReference>
<dbReference type="PRINTS" id="PR00035">
    <property type="entry name" value="HTHGNTR"/>
</dbReference>
<dbReference type="Gene3D" id="1.20.120.530">
    <property type="entry name" value="GntR ligand-binding domain-like"/>
    <property type="match status" value="1"/>
</dbReference>
<dbReference type="Proteomes" id="UP001081071">
    <property type="component" value="Unassembled WGS sequence"/>
</dbReference>
<dbReference type="RefSeq" id="WP_269607812.1">
    <property type="nucleotide sequence ID" value="NZ_JAPWIJ010000011.1"/>
</dbReference>
<dbReference type="SUPFAM" id="SSF48008">
    <property type="entry name" value="GntR ligand-binding domain-like"/>
    <property type="match status" value="1"/>
</dbReference>
<keyword evidence="6" id="KW-1185">Reference proteome</keyword>
<feature type="domain" description="HTH gntR-type" evidence="4">
    <location>
        <begin position="4"/>
        <end position="70"/>
    </location>
</feature>
<dbReference type="SMART" id="SM00345">
    <property type="entry name" value="HTH_GNTR"/>
    <property type="match status" value="1"/>
</dbReference>
<dbReference type="InterPro" id="IPR036390">
    <property type="entry name" value="WH_DNA-bd_sf"/>
</dbReference>
<evidence type="ECO:0000256" key="3">
    <source>
        <dbReference type="ARBA" id="ARBA00023163"/>
    </source>
</evidence>
<dbReference type="Pfam" id="PF07729">
    <property type="entry name" value="FCD"/>
    <property type="match status" value="1"/>
</dbReference>
<evidence type="ECO:0000313" key="5">
    <source>
        <dbReference type="EMBL" id="MCZ4521376.1"/>
    </source>
</evidence>
<organism evidence="5 6">
    <name type="scientific">Rhodococcus ruber</name>
    <dbReference type="NCBI Taxonomy" id="1830"/>
    <lineage>
        <taxon>Bacteria</taxon>
        <taxon>Bacillati</taxon>
        <taxon>Actinomycetota</taxon>
        <taxon>Actinomycetes</taxon>
        <taxon>Mycobacteriales</taxon>
        <taxon>Nocardiaceae</taxon>
        <taxon>Rhodococcus</taxon>
    </lineage>
</organism>
<dbReference type="EMBL" id="JAPWIJ010000011">
    <property type="protein sequence ID" value="MCZ4521376.1"/>
    <property type="molecule type" value="Genomic_DNA"/>
</dbReference>
<dbReference type="InterPro" id="IPR000524">
    <property type="entry name" value="Tscrpt_reg_HTH_GntR"/>
</dbReference>
<accession>A0ABT4MK65</accession>
<dbReference type="CDD" id="cd07377">
    <property type="entry name" value="WHTH_GntR"/>
    <property type="match status" value="1"/>
</dbReference>
<evidence type="ECO:0000256" key="1">
    <source>
        <dbReference type="ARBA" id="ARBA00023015"/>
    </source>
</evidence>
<protein>
    <submittedName>
        <fullName evidence="5">GntR family transcriptional regulator</fullName>
    </submittedName>
</protein>
<comment type="caution">
    <text evidence="5">The sequence shown here is derived from an EMBL/GenBank/DDBJ whole genome shotgun (WGS) entry which is preliminary data.</text>
</comment>
<dbReference type="InterPro" id="IPR008920">
    <property type="entry name" value="TF_FadR/GntR_C"/>
</dbReference>
<dbReference type="SMART" id="SM00895">
    <property type="entry name" value="FCD"/>
    <property type="match status" value="1"/>
</dbReference>
<proteinExistence type="predicted"/>
<evidence type="ECO:0000313" key="6">
    <source>
        <dbReference type="Proteomes" id="UP001081071"/>
    </source>
</evidence>
<gene>
    <name evidence="5" type="ORF">O4220_22905</name>
</gene>
<reference evidence="5" key="1">
    <citation type="submission" date="2022-12" db="EMBL/GenBank/DDBJ databases">
        <authorList>
            <person name="Krivoruchko A.V."/>
            <person name="Elkin A."/>
        </authorList>
    </citation>
    <scope>NUCLEOTIDE SEQUENCE</scope>
    <source>
        <strain evidence="5">IEGM 1391</strain>
    </source>
</reference>
<dbReference type="InterPro" id="IPR036388">
    <property type="entry name" value="WH-like_DNA-bd_sf"/>
</dbReference>
<dbReference type="PROSITE" id="PS50949">
    <property type="entry name" value="HTH_GNTR"/>
    <property type="match status" value="1"/>
</dbReference>
<keyword evidence="1" id="KW-0805">Transcription regulation</keyword>
<dbReference type="PANTHER" id="PTHR43537">
    <property type="entry name" value="TRANSCRIPTIONAL REGULATOR, GNTR FAMILY"/>
    <property type="match status" value="1"/>
</dbReference>